<dbReference type="AlphaFoldDB" id="A0AAJ6ALZ0"/>
<protein>
    <submittedName>
        <fullName evidence="1">Uncharacterized protein</fullName>
    </submittedName>
</protein>
<evidence type="ECO:0000313" key="1">
    <source>
        <dbReference type="EMBL" id="WGH92530.1"/>
    </source>
</evidence>
<sequence>MHVQPVRVVHHLAVEERLRRLADGVAHRAVDLGDGCRCSSVDEEGFLLVEHELAAQRGVPMDGLDRALQAC</sequence>
<dbReference type="Proteomes" id="UP001224674">
    <property type="component" value="Chromosome"/>
</dbReference>
<keyword evidence="2" id="KW-1185">Reference proteome</keyword>
<organism evidence="1 2">
    <name type="scientific">Auritidibacter ignavus</name>
    <dbReference type="NCBI Taxonomy" id="678932"/>
    <lineage>
        <taxon>Bacteria</taxon>
        <taxon>Bacillati</taxon>
        <taxon>Actinomycetota</taxon>
        <taxon>Actinomycetes</taxon>
        <taxon>Micrococcales</taxon>
        <taxon>Micrococcaceae</taxon>
        <taxon>Auritidibacter</taxon>
    </lineage>
</organism>
<reference evidence="1 2" key="1">
    <citation type="submission" date="2023-03" db="EMBL/GenBank/DDBJ databases">
        <title>Complete genome sequences of several Auritidibacter ignavus strains isolated from ear infections.</title>
        <authorList>
            <person name="Baehr T."/>
            <person name="Baumhoegger A.M."/>
        </authorList>
    </citation>
    <scope>NUCLEOTIDE SEQUENCE [LARGE SCALE GENOMIC DNA]</scope>
    <source>
        <strain evidence="1 2">BABAE-6</strain>
    </source>
</reference>
<proteinExistence type="predicted"/>
<gene>
    <name evidence="1" type="ORF">QDX21_09475</name>
</gene>
<name>A0AAJ6ALZ0_9MICC</name>
<dbReference type="EMBL" id="CP122566">
    <property type="protein sequence ID" value="WGH92530.1"/>
    <property type="molecule type" value="Genomic_DNA"/>
</dbReference>
<accession>A0AAJ6ALZ0</accession>
<dbReference type="RefSeq" id="WP_279674579.1">
    <property type="nucleotide sequence ID" value="NZ_CP122566.1"/>
</dbReference>
<evidence type="ECO:0000313" key="2">
    <source>
        <dbReference type="Proteomes" id="UP001224674"/>
    </source>
</evidence>